<dbReference type="SUPFAM" id="SSF46767">
    <property type="entry name" value="Methylated DNA-protein cysteine methyltransferase, C-terminal domain"/>
    <property type="match status" value="1"/>
</dbReference>
<reference evidence="12" key="1">
    <citation type="submission" date="2020-05" db="EMBL/GenBank/DDBJ databases">
        <authorList>
            <person name="Chiriac C."/>
            <person name="Salcher M."/>
            <person name="Ghai R."/>
            <person name="Kavagutti S V."/>
        </authorList>
    </citation>
    <scope>NUCLEOTIDE SEQUENCE</scope>
</reference>
<gene>
    <name evidence="12" type="ORF">UFOPK1503_00979</name>
</gene>
<dbReference type="AlphaFoldDB" id="A0A6J6CFM6"/>
<evidence type="ECO:0000256" key="3">
    <source>
        <dbReference type="ARBA" id="ARBA00011918"/>
    </source>
</evidence>
<keyword evidence="5" id="KW-0489">Methyltransferase</keyword>
<feature type="domain" description="Methylguanine DNA methyltransferase ribonuclease-like" evidence="11">
    <location>
        <begin position="9"/>
        <end position="74"/>
    </location>
</feature>
<dbReference type="Pfam" id="PF02870">
    <property type="entry name" value="Methyltransf_1N"/>
    <property type="match status" value="1"/>
</dbReference>
<dbReference type="InterPro" id="IPR036388">
    <property type="entry name" value="WH-like_DNA-bd_sf"/>
</dbReference>
<evidence type="ECO:0000256" key="7">
    <source>
        <dbReference type="ARBA" id="ARBA00022763"/>
    </source>
</evidence>
<keyword evidence="8" id="KW-0234">DNA repair</keyword>
<accession>A0A6J6CFM6</accession>
<dbReference type="HAMAP" id="MF_00772">
    <property type="entry name" value="OGT"/>
    <property type="match status" value="1"/>
</dbReference>
<sequence>MSEIAARKVMQTSLGKVSITSSEVALTSLEFLPGRSSLKDFSGSPHAKALVEDAARQLDEYFRGERRRFDLKLAPTGTKFQQQVWQQIQKIPFGQTISYGAIAKAIKKPSAARAVGGAVGANPLAIFIPCHRVMGSTGKLTGYSGGNGIPTKKKLLALEGIEHR</sequence>
<proteinExistence type="inferred from homology"/>
<dbReference type="CDD" id="cd06445">
    <property type="entry name" value="ATase"/>
    <property type="match status" value="1"/>
</dbReference>
<dbReference type="GO" id="GO:0003908">
    <property type="term" value="F:methylated-DNA-[protein]-cysteine S-methyltransferase activity"/>
    <property type="evidence" value="ECO:0007669"/>
    <property type="project" value="UniProtKB-EC"/>
</dbReference>
<dbReference type="InterPro" id="IPR008332">
    <property type="entry name" value="MethylG_MeTrfase_N"/>
</dbReference>
<organism evidence="12">
    <name type="scientific">freshwater metagenome</name>
    <dbReference type="NCBI Taxonomy" id="449393"/>
    <lineage>
        <taxon>unclassified sequences</taxon>
        <taxon>metagenomes</taxon>
        <taxon>ecological metagenomes</taxon>
    </lineage>
</organism>
<evidence type="ECO:0000256" key="6">
    <source>
        <dbReference type="ARBA" id="ARBA00022679"/>
    </source>
</evidence>
<comment type="similarity">
    <text evidence="2">Belongs to the MGMT family.</text>
</comment>
<keyword evidence="4" id="KW-0963">Cytoplasm</keyword>
<dbReference type="SUPFAM" id="SSF53155">
    <property type="entry name" value="Methylated DNA-protein cysteine methyltransferase domain"/>
    <property type="match status" value="1"/>
</dbReference>
<dbReference type="EC" id="2.1.1.63" evidence="3"/>
<keyword evidence="6" id="KW-0808">Transferase</keyword>
<evidence type="ECO:0000313" key="12">
    <source>
        <dbReference type="EMBL" id="CAB4550114.1"/>
    </source>
</evidence>
<evidence type="ECO:0000259" key="11">
    <source>
        <dbReference type="Pfam" id="PF02870"/>
    </source>
</evidence>
<evidence type="ECO:0000256" key="8">
    <source>
        <dbReference type="ARBA" id="ARBA00023204"/>
    </source>
</evidence>
<dbReference type="Pfam" id="PF01035">
    <property type="entry name" value="DNA_binding_1"/>
    <property type="match status" value="1"/>
</dbReference>
<dbReference type="InterPro" id="IPR001497">
    <property type="entry name" value="MethylDNA_cys_MeTrfase_AS"/>
</dbReference>
<dbReference type="InterPro" id="IPR023546">
    <property type="entry name" value="MGMT"/>
</dbReference>
<protein>
    <recommendedName>
        <fullName evidence="3">methylated-DNA--[protein]-cysteine S-methyltransferase</fullName>
        <ecNumber evidence="3">2.1.1.63</ecNumber>
    </recommendedName>
</protein>
<keyword evidence="7" id="KW-0227">DNA damage</keyword>
<evidence type="ECO:0000256" key="4">
    <source>
        <dbReference type="ARBA" id="ARBA00022490"/>
    </source>
</evidence>
<comment type="catalytic activity">
    <reaction evidence="9">
        <text>a 6-O-methyl-2'-deoxyguanosine in DNA + L-cysteinyl-[protein] = S-methyl-L-cysteinyl-[protein] + a 2'-deoxyguanosine in DNA</text>
        <dbReference type="Rhea" id="RHEA:24000"/>
        <dbReference type="Rhea" id="RHEA-COMP:10131"/>
        <dbReference type="Rhea" id="RHEA-COMP:10132"/>
        <dbReference type="Rhea" id="RHEA-COMP:11367"/>
        <dbReference type="Rhea" id="RHEA-COMP:11368"/>
        <dbReference type="ChEBI" id="CHEBI:29950"/>
        <dbReference type="ChEBI" id="CHEBI:82612"/>
        <dbReference type="ChEBI" id="CHEBI:85445"/>
        <dbReference type="ChEBI" id="CHEBI:85448"/>
        <dbReference type="EC" id="2.1.1.63"/>
    </reaction>
</comment>
<feature type="domain" description="Methylated-DNA-[protein]-cysteine S-methyltransferase DNA binding" evidence="10">
    <location>
        <begin position="79"/>
        <end position="161"/>
    </location>
</feature>
<dbReference type="InterPro" id="IPR036631">
    <property type="entry name" value="MGMT_N_sf"/>
</dbReference>
<evidence type="ECO:0000256" key="5">
    <source>
        <dbReference type="ARBA" id="ARBA00022603"/>
    </source>
</evidence>
<dbReference type="Gene3D" id="3.30.160.70">
    <property type="entry name" value="Methylated DNA-protein cysteine methyltransferase domain"/>
    <property type="match status" value="1"/>
</dbReference>
<dbReference type="InterPro" id="IPR014048">
    <property type="entry name" value="MethylDNA_cys_MeTrfase_DNA-bd"/>
</dbReference>
<dbReference type="InterPro" id="IPR036217">
    <property type="entry name" value="MethylDNA_cys_MeTrfase_DNAb"/>
</dbReference>
<dbReference type="GO" id="GO:0006281">
    <property type="term" value="P:DNA repair"/>
    <property type="evidence" value="ECO:0007669"/>
    <property type="project" value="UniProtKB-KW"/>
</dbReference>
<evidence type="ECO:0000256" key="9">
    <source>
        <dbReference type="ARBA" id="ARBA00049348"/>
    </source>
</evidence>
<comment type="catalytic activity">
    <reaction evidence="1">
        <text>a 4-O-methyl-thymidine in DNA + L-cysteinyl-[protein] = a thymidine in DNA + S-methyl-L-cysteinyl-[protein]</text>
        <dbReference type="Rhea" id="RHEA:53428"/>
        <dbReference type="Rhea" id="RHEA-COMP:10131"/>
        <dbReference type="Rhea" id="RHEA-COMP:10132"/>
        <dbReference type="Rhea" id="RHEA-COMP:13555"/>
        <dbReference type="Rhea" id="RHEA-COMP:13556"/>
        <dbReference type="ChEBI" id="CHEBI:29950"/>
        <dbReference type="ChEBI" id="CHEBI:82612"/>
        <dbReference type="ChEBI" id="CHEBI:137386"/>
        <dbReference type="ChEBI" id="CHEBI:137387"/>
        <dbReference type="EC" id="2.1.1.63"/>
    </reaction>
</comment>
<evidence type="ECO:0000259" key="10">
    <source>
        <dbReference type="Pfam" id="PF01035"/>
    </source>
</evidence>
<dbReference type="GO" id="GO:0032259">
    <property type="term" value="P:methylation"/>
    <property type="evidence" value="ECO:0007669"/>
    <property type="project" value="UniProtKB-KW"/>
</dbReference>
<dbReference type="PROSITE" id="PS00374">
    <property type="entry name" value="MGMT"/>
    <property type="match status" value="1"/>
</dbReference>
<dbReference type="EMBL" id="CAEZST010000019">
    <property type="protein sequence ID" value="CAB4550114.1"/>
    <property type="molecule type" value="Genomic_DNA"/>
</dbReference>
<name>A0A6J6CFM6_9ZZZZ</name>
<dbReference type="PANTHER" id="PTHR10815">
    <property type="entry name" value="METHYLATED-DNA--PROTEIN-CYSTEINE METHYLTRANSFERASE"/>
    <property type="match status" value="1"/>
</dbReference>
<evidence type="ECO:0000256" key="1">
    <source>
        <dbReference type="ARBA" id="ARBA00001286"/>
    </source>
</evidence>
<evidence type="ECO:0000256" key="2">
    <source>
        <dbReference type="ARBA" id="ARBA00008711"/>
    </source>
</evidence>
<dbReference type="FunFam" id="1.10.10.10:FF:000214">
    <property type="entry name" value="Methylated-DNA--protein-cysteine methyltransferase"/>
    <property type="match status" value="1"/>
</dbReference>
<dbReference type="Gene3D" id="1.10.10.10">
    <property type="entry name" value="Winged helix-like DNA-binding domain superfamily/Winged helix DNA-binding domain"/>
    <property type="match status" value="1"/>
</dbReference>
<dbReference type="NCBIfam" id="TIGR00589">
    <property type="entry name" value="ogt"/>
    <property type="match status" value="1"/>
</dbReference>
<dbReference type="PANTHER" id="PTHR10815:SF5">
    <property type="entry name" value="METHYLATED-DNA--PROTEIN-CYSTEINE METHYLTRANSFERASE"/>
    <property type="match status" value="1"/>
</dbReference>